<dbReference type="Pfam" id="PF00892">
    <property type="entry name" value="EamA"/>
    <property type="match status" value="2"/>
</dbReference>
<evidence type="ECO:0000256" key="3">
    <source>
        <dbReference type="ARBA" id="ARBA00022692"/>
    </source>
</evidence>
<organism evidence="8 9">
    <name type="scientific">Halalkalibacter akibai (strain ATCC 43226 / DSM 21942 / CIP 109018 / JCM 9157 / 1139)</name>
    <name type="common">Bacillus akibai</name>
    <dbReference type="NCBI Taxonomy" id="1236973"/>
    <lineage>
        <taxon>Bacteria</taxon>
        <taxon>Bacillati</taxon>
        <taxon>Bacillota</taxon>
        <taxon>Bacilli</taxon>
        <taxon>Bacillales</taxon>
        <taxon>Bacillaceae</taxon>
        <taxon>Halalkalibacter</taxon>
    </lineage>
</organism>
<dbReference type="InterPro" id="IPR050638">
    <property type="entry name" value="AA-Vitamin_Transporters"/>
</dbReference>
<feature type="transmembrane region" description="Helical" evidence="6">
    <location>
        <begin position="194"/>
        <end position="215"/>
    </location>
</feature>
<comment type="subcellular location">
    <subcellularLocation>
        <location evidence="1">Endomembrane system</location>
        <topology evidence="1">Multi-pass membrane protein</topology>
    </subcellularLocation>
</comment>
<evidence type="ECO:0000256" key="6">
    <source>
        <dbReference type="SAM" id="Phobius"/>
    </source>
</evidence>
<evidence type="ECO:0000313" key="9">
    <source>
        <dbReference type="Proteomes" id="UP000018896"/>
    </source>
</evidence>
<feature type="transmembrane region" description="Helical" evidence="6">
    <location>
        <begin position="281"/>
        <end position="298"/>
    </location>
</feature>
<feature type="domain" description="EamA" evidence="7">
    <location>
        <begin position="13"/>
        <end position="152"/>
    </location>
</feature>
<evidence type="ECO:0000256" key="1">
    <source>
        <dbReference type="ARBA" id="ARBA00004127"/>
    </source>
</evidence>
<keyword evidence="3 6" id="KW-0812">Transmembrane</keyword>
<dbReference type="Proteomes" id="UP000018896">
    <property type="component" value="Unassembled WGS sequence"/>
</dbReference>
<dbReference type="InterPro" id="IPR000620">
    <property type="entry name" value="EamA_dom"/>
</dbReference>
<feature type="transmembrane region" description="Helical" evidence="6">
    <location>
        <begin position="79"/>
        <end position="101"/>
    </location>
</feature>
<feature type="transmembrane region" description="Helical" evidence="6">
    <location>
        <begin position="138"/>
        <end position="157"/>
    </location>
</feature>
<dbReference type="STRING" id="1236973.JCM9157_2644"/>
<dbReference type="OrthoDB" id="9810818at2"/>
<gene>
    <name evidence="8" type="ORF">JCM9157_2644</name>
</gene>
<feature type="domain" description="EamA" evidence="7">
    <location>
        <begin position="165"/>
        <end position="298"/>
    </location>
</feature>
<dbReference type="RefSeq" id="WP_035665000.1">
    <property type="nucleotide sequence ID" value="NZ_BAUV01000019.1"/>
</dbReference>
<dbReference type="AlphaFoldDB" id="W4QUF8"/>
<comment type="similarity">
    <text evidence="2">Belongs to the EamA transporter family.</text>
</comment>
<feature type="transmembrane region" description="Helical" evidence="6">
    <location>
        <begin position="107"/>
        <end position="126"/>
    </location>
</feature>
<protein>
    <submittedName>
        <fullName evidence="8">Permease of the drug/metabolite transporter</fullName>
    </submittedName>
</protein>
<keyword evidence="4 6" id="KW-1133">Transmembrane helix</keyword>
<feature type="transmembrane region" description="Helical" evidence="6">
    <location>
        <begin position="48"/>
        <end position="67"/>
    </location>
</feature>
<feature type="transmembrane region" description="Helical" evidence="6">
    <location>
        <begin position="12"/>
        <end position="36"/>
    </location>
</feature>
<dbReference type="EMBL" id="BAUV01000019">
    <property type="protein sequence ID" value="GAE35532.1"/>
    <property type="molecule type" value="Genomic_DNA"/>
</dbReference>
<dbReference type="eggNOG" id="COG0697">
    <property type="taxonomic scope" value="Bacteria"/>
</dbReference>
<comment type="caution">
    <text evidence="8">The sequence shown here is derived from an EMBL/GenBank/DDBJ whole genome shotgun (WGS) entry which is preliminary data.</text>
</comment>
<evidence type="ECO:0000256" key="5">
    <source>
        <dbReference type="ARBA" id="ARBA00023136"/>
    </source>
</evidence>
<dbReference type="PANTHER" id="PTHR32322">
    <property type="entry name" value="INNER MEMBRANE TRANSPORTER"/>
    <property type="match status" value="1"/>
</dbReference>
<proteinExistence type="inferred from homology"/>
<dbReference type="PANTHER" id="PTHR32322:SF2">
    <property type="entry name" value="EAMA DOMAIN-CONTAINING PROTEIN"/>
    <property type="match status" value="1"/>
</dbReference>
<dbReference type="SUPFAM" id="SSF103481">
    <property type="entry name" value="Multidrug resistance efflux transporter EmrE"/>
    <property type="match status" value="2"/>
</dbReference>
<feature type="transmembrane region" description="Helical" evidence="6">
    <location>
        <begin position="163"/>
        <end position="182"/>
    </location>
</feature>
<keyword evidence="9" id="KW-1185">Reference proteome</keyword>
<evidence type="ECO:0000256" key="4">
    <source>
        <dbReference type="ARBA" id="ARBA00022989"/>
    </source>
</evidence>
<keyword evidence="5 6" id="KW-0472">Membrane</keyword>
<accession>W4QUF8</accession>
<dbReference type="InterPro" id="IPR037185">
    <property type="entry name" value="EmrE-like"/>
</dbReference>
<name>W4QUF8_HALA3</name>
<feature type="transmembrane region" description="Helical" evidence="6">
    <location>
        <begin position="221"/>
        <end position="245"/>
    </location>
</feature>
<evidence type="ECO:0000259" key="7">
    <source>
        <dbReference type="Pfam" id="PF00892"/>
    </source>
</evidence>
<dbReference type="GO" id="GO:0016020">
    <property type="term" value="C:membrane"/>
    <property type="evidence" value="ECO:0007669"/>
    <property type="project" value="UniProtKB-SubCell"/>
</dbReference>
<sequence length="317" mass="34603">MNLEKNQKKARLIGICLVLLGAVLWGISGTVGQYLFEQQAFNAEWLTVIRLLSAGVVLLCLAIIGGNKKIWSIWTTRSNQINLVLFGVFGMLAVQYTYFAAIEASNAATATLLQYTGPVMIVLYLLFRFRTLPTKNQIVAIFFALLGTFLLVTHGNFTTLSISGWALFWGLASAVALAFYTLQPIKLLNEFGSTVVVGWGMIIGGVGMSFIHPPWQVVGHISFTSILALLFVIVFGTIIAFYSYLESLKYLKPTETSLLACAEPLSAAILAVVWLNVVFGISEWVGAFCIIATIVILSSTKEKQGGNSELKLKEEVG</sequence>
<reference evidence="8 9" key="1">
    <citation type="journal article" date="2014" name="Genome Announc.">
        <title>Draft Genome Sequences of Three Alkaliphilic Bacillus Strains, Bacillus wakoensis JCM 9140T, Bacillus akibai JCM 9157T, and Bacillus hemicellulosilyticus JCM 9152T.</title>
        <authorList>
            <person name="Yuki M."/>
            <person name="Oshima K."/>
            <person name="Suda W."/>
            <person name="Oshida Y."/>
            <person name="Kitamura K."/>
            <person name="Iida T."/>
            <person name="Hattori M."/>
            <person name="Ohkuma M."/>
        </authorList>
    </citation>
    <scope>NUCLEOTIDE SEQUENCE [LARGE SCALE GENOMIC DNA]</scope>
    <source>
        <strain evidence="8 9">JCM 9157</strain>
    </source>
</reference>
<evidence type="ECO:0000313" key="8">
    <source>
        <dbReference type="EMBL" id="GAE35532.1"/>
    </source>
</evidence>
<evidence type="ECO:0000256" key="2">
    <source>
        <dbReference type="ARBA" id="ARBA00007362"/>
    </source>
</evidence>